<keyword evidence="1" id="KW-0175">Coiled coil</keyword>
<reference evidence="2" key="1">
    <citation type="submission" date="2018-09" db="EMBL/GenBank/DDBJ databases">
        <title>whole genome sequence of T. equiperdum IVM-t1 strain.</title>
        <authorList>
            <person name="Suganuma K."/>
        </authorList>
    </citation>
    <scope>NUCLEOTIDE SEQUENCE [LARGE SCALE GENOMIC DNA]</scope>
    <source>
        <strain evidence="2">IVM-t1</strain>
    </source>
</reference>
<feature type="coiled-coil region" evidence="1">
    <location>
        <begin position="32"/>
        <end position="70"/>
    </location>
</feature>
<name>A0A3L6L2N1_9TRYP</name>
<protein>
    <submittedName>
        <fullName evidence="2">Kinetoplastid kinetochore protein 12</fullName>
    </submittedName>
</protein>
<evidence type="ECO:0000313" key="2">
    <source>
        <dbReference type="EMBL" id="RHW70819.1"/>
    </source>
</evidence>
<gene>
    <name evidence="2" type="primary">kkt12</name>
    <name evidence="2" type="ORF">DPX39_080017200</name>
</gene>
<comment type="caution">
    <text evidence="2">The sequence shown here is derived from an EMBL/GenBank/DDBJ whole genome shotgun (WGS) entry which is preliminary data.</text>
</comment>
<dbReference type="Proteomes" id="UP000266743">
    <property type="component" value="Chromosome 8"/>
</dbReference>
<accession>A0A3L6L2N1</accession>
<feature type="coiled-coil region" evidence="1">
    <location>
        <begin position="123"/>
        <end position="157"/>
    </location>
</feature>
<dbReference type="EMBL" id="QSBY01000008">
    <property type="protein sequence ID" value="RHW70819.1"/>
    <property type="molecule type" value="Genomic_DNA"/>
</dbReference>
<organism evidence="2">
    <name type="scientific">Trypanosoma brucei equiperdum</name>
    <dbReference type="NCBI Taxonomy" id="630700"/>
    <lineage>
        <taxon>Eukaryota</taxon>
        <taxon>Discoba</taxon>
        <taxon>Euglenozoa</taxon>
        <taxon>Kinetoplastea</taxon>
        <taxon>Metakinetoplastina</taxon>
        <taxon>Trypanosomatida</taxon>
        <taxon>Trypanosomatidae</taxon>
        <taxon>Trypanosoma</taxon>
    </lineage>
</organism>
<proteinExistence type="predicted"/>
<dbReference type="AlphaFoldDB" id="A0A3L6L2N1"/>
<sequence length="200" mass="23064">MMASAPMAGDYQTRSAAISEKMNTVQLRRRIVEDLRRRVESLSGQLRQRQQDLQRLIDEFTQKKASQEAKISEKRRCELGQKELLDSLLKEEERLTNVQKDYAESIGKLQQEVAQRQATVGKVSQAREELTRVKMMLEEKDREILALERNVEKVRLNAKRRHEQFEMQLPDVTLPCLGEVERGGLEETASESILLIGDPS</sequence>
<evidence type="ECO:0000256" key="1">
    <source>
        <dbReference type="SAM" id="Coils"/>
    </source>
</evidence>